<reference evidence="2 3" key="1">
    <citation type="submission" date="2021-11" db="EMBL/GenBank/DDBJ databases">
        <title>Black yeast isolated from Biological Soil Crust.</title>
        <authorList>
            <person name="Kurbessoian T."/>
        </authorList>
    </citation>
    <scope>NUCLEOTIDE SEQUENCE [LARGE SCALE GENOMIC DNA]</scope>
    <source>
        <strain evidence="2 3">CCFEE 5522</strain>
    </source>
</reference>
<evidence type="ECO:0000313" key="3">
    <source>
        <dbReference type="Proteomes" id="UP001324427"/>
    </source>
</evidence>
<comment type="caution">
    <text evidence="2">The sequence shown here is derived from an EMBL/GenBank/DDBJ whole genome shotgun (WGS) entry which is preliminary data.</text>
</comment>
<accession>A0AAV9J8K3</accession>
<evidence type="ECO:0000256" key="1">
    <source>
        <dbReference type="SAM" id="MobiDB-lite"/>
    </source>
</evidence>
<dbReference type="Proteomes" id="UP001324427">
    <property type="component" value="Unassembled WGS sequence"/>
</dbReference>
<gene>
    <name evidence="2" type="ORF">LTR36_008937</name>
</gene>
<sequence>MQQLEAYKRKVEDSQRRAEDIRLMLSWLEPHGVREMDVPIQEFQEGLHTLEDELEASWVDHGRPLNCGLRQLCKETAERLQQHERAQARLLARLYTLAPSLLDAGLTDEDFRGVRIDADFCGQLRILAAGAGNIAAAELRLRDLATVWTQSGARTGAAIRESRKATDGGGVGMAEVVAAIEHARDDGNRAQQEYYGAREALVALRTSQRVRETEFLGGTARSALAAAGRLLQDQSPSVPSSGTSLSPFDRQVSGEKSFSDAVEAAKDVRDPAVIEAAAAWTDARSNAAWLQRQYDEVVRTYRNALTNYLIAYPSGSQGNFIALWLRKVGEPYEDIRRQRLEELRDGEDRYEEVKEQAYALGVEDLPLSPVSLADRSGDFHTDSAGTAFDLDRKQAAALRVRRVRRWNRAVARGISPARAAASSRVSLASIDTCANPGDGSDSESRTGLIRRRRRLYAADRPAVREVRRHERETKATLWEGRLRSTRRKHGRAVKLIDDEAQPPWDRTHPAITASSVRRQARAQEAAVRGVRG</sequence>
<dbReference type="AlphaFoldDB" id="A0AAV9J8K3"/>
<dbReference type="EMBL" id="JAVFHQ010000062">
    <property type="protein sequence ID" value="KAK4540722.1"/>
    <property type="molecule type" value="Genomic_DNA"/>
</dbReference>
<evidence type="ECO:0000313" key="2">
    <source>
        <dbReference type="EMBL" id="KAK4540722.1"/>
    </source>
</evidence>
<protein>
    <submittedName>
        <fullName evidence="2">Uncharacterized protein</fullName>
    </submittedName>
</protein>
<feature type="compositionally biased region" description="Low complexity" evidence="1">
    <location>
        <begin position="513"/>
        <end position="532"/>
    </location>
</feature>
<feature type="region of interest" description="Disordered" evidence="1">
    <location>
        <begin position="494"/>
        <end position="532"/>
    </location>
</feature>
<proteinExistence type="predicted"/>
<name>A0AAV9J8K3_9PEZI</name>
<keyword evidence="3" id="KW-1185">Reference proteome</keyword>
<organism evidence="2 3">
    <name type="scientific">Oleoguttula mirabilis</name>
    <dbReference type="NCBI Taxonomy" id="1507867"/>
    <lineage>
        <taxon>Eukaryota</taxon>
        <taxon>Fungi</taxon>
        <taxon>Dikarya</taxon>
        <taxon>Ascomycota</taxon>
        <taxon>Pezizomycotina</taxon>
        <taxon>Dothideomycetes</taxon>
        <taxon>Dothideomycetidae</taxon>
        <taxon>Mycosphaerellales</taxon>
        <taxon>Teratosphaeriaceae</taxon>
        <taxon>Oleoguttula</taxon>
    </lineage>
</organism>